<organism evidence="1 2">
    <name type="scientific">Vallitalea maricola</name>
    <dbReference type="NCBI Taxonomy" id="3074433"/>
    <lineage>
        <taxon>Bacteria</taxon>
        <taxon>Bacillati</taxon>
        <taxon>Bacillota</taxon>
        <taxon>Clostridia</taxon>
        <taxon>Lachnospirales</taxon>
        <taxon>Vallitaleaceae</taxon>
        <taxon>Vallitalea</taxon>
    </lineage>
</organism>
<accession>A0ACB5UND7</accession>
<dbReference type="Proteomes" id="UP001374599">
    <property type="component" value="Unassembled WGS sequence"/>
</dbReference>
<evidence type="ECO:0000313" key="2">
    <source>
        <dbReference type="Proteomes" id="UP001374599"/>
    </source>
</evidence>
<sequence length="136" mass="15046">MPQYTSNMDLYKVDLETDGNSTFNIKTMLNDNWDKIDSKYDEQEGRIRGNSEVVNEVKEDIGDKSELKTEEKSSLVGAVNEVSTGMADIANDVSDNTTALATKENILNTDQKRKITLSTSSPSGGTNGDIWIKYKA</sequence>
<protein>
    <submittedName>
        <fullName evidence="1">Uncharacterized protein</fullName>
    </submittedName>
</protein>
<reference evidence="1" key="1">
    <citation type="submission" date="2023-09" db="EMBL/GenBank/DDBJ databases">
        <title>Vallitalea sediminicola and Vallitalea maricola sp. nov., anaerobic bacteria isolated from marine sediment.</title>
        <authorList>
            <person name="Hirano S."/>
            <person name="Maeda A."/>
            <person name="Terahara T."/>
            <person name="Mori K."/>
            <person name="Hamada M."/>
            <person name="Matsumoto R."/>
            <person name="Kobayashi T."/>
        </authorList>
    </citation>
    <scope>NUCLEOTIDE SEQUENCE</scope>
    <source>
        <strain evidence="1">AN17-2</strain>
    </source>
</reference>
<name>A0ACB5UND7_9FIRM</name>
<dbReference type="EMBL" id="BTPU01000060">
    <property type="protein sequence ID" value="GMQ64059.1"/>
    <property type="molecule type" value="Genomic_DNA"/>
</dbReference>
<keyword evidence="2" id="KW-1185">Reference proteome</keyword>
<proteinExistence type="predicted"/>
<gene>
    <name evidence="1" type="ORF">AN2V17_32960</name>
</gene>
<evidence type="ECO:0000313" key="1">
    <source>
        <dbReference type="EMBL" id="GMQ64059.1"/>
    </source>
</evidence>
<comment type="caution">
    <text evidence="1">The sequence shown here is derived from an EMBL/GenBank/DDBJ whole genome shotgun (WGS) entry which is preliminary data.</text>
</comment>